<keyword evidence="1" id="KW-0472">Membrane</keyword>
<reference evidence="2 3" key="1">
    <citation type="submission" date="2019-03" db="EMBL/GenBank/DDBJ databases">
        <title>Complete Genome Sequence of Paraburkholderia dipogonis ICMP 19430T, a Nitrogen-fixing Symbiont of the South African Invasive Legume Dipogon lignosus in New Zealand.</title>
        <authorList>
            <person name="De Meyer S.E."/>
        </authorList>
    </citation>
    <scope>NUCLEOTIDE SEQUENCE [LARGE SCALE GENOMIC DNA]</scope>
    <source>
        <strain evidence="2 3">ICMP 19430</strain>
    </source>
</reference>
<keyword evidence="1" id="KW-1133">Transmembrane helix</keyword>
<dbReference type="EMBL" id="SNVI01000001">
    <property type="protein sequence ID" value="TFE45175.1"/>
    <property type="molecule type" value="Genomic_DNA"/>
</dbReference>
<dbReference type="Proteomes" id="UP000297385">
    <property type="component" value="Unassembled WGS sequence"/>
</dbReference>
<dbReference type="AlphaFoldDB" id="A0A4Y8N636"/>
<evidence type="ECO:0000313" key="3">
    <source>
        <dbReference type="Proteomes" id="UP000297385"/>
    </source>
</evidence>
<gene>
    <name evidence="2" type="ORF">E2553_09210</name>
</gene>
<sequence length="186" mass="19102">MSWLRRSQWRYSTGSTAGAGVDFIVASGGWIQLTDPALQPCDFHYGGAGVGLPMERLLPTGITMPKFGLPQIKGHEFGGAGSSQDFLSAGAVWMTPAFAGKELCREDIRGATVYVDAGIGMVGGFGGSAMLLGINSVSLMMGIMNPALSGLAARALDEAPALLLMGGFTMGVQAGAGAGLMVGYLH</sequence>
<proteinExistence type="predicted"/>
<evidence type="ECO:0000256" key="1">
    <source>
        <dbReference type="SAM" id="Phobius"/>
    </source>
</evidence>
<comment type="caution">
    <text evidence="2">The sequence shown here is derived from an EMBL/GenBank/DDBJ whole genome shotgun (WGS) entry which is preliminary data.</text>
</comment>
<feature type="transmembrane region" description="Helical" evidence="1">
    <location>
        <begin position="113"/>
        <end position="141"/>
    </location>
</feature>
<evidence type="ECO:0000313" key="2">
    <source>
        <dbReference type="EMBL" id="TFE45175.1"/>
    </source>
</evidence>
<protein>
    <submittedName>
        <fullName evidence="2">Uncharacterized protein</fullName>
    </submittedName>
</protein>
<accession>A0A4Y8N636</accession>
<feature type="transmembrane region" description="Helical" evidence="1">
    <location>
        <begin position="161"/>
        <end position="185"/>
    </location>
</feature>
<name>A0A4Y8N636_9BURK</name>
<keyword evidence="1" id="KW-0812">Transmembrane</keyword>
<organism evidence="2 3">
    <name type="scientific">Paraburkholderia dipogonis</name>
    <dbReference type="NCBI Taxonomy" id="1211383"/>
    <lineage>
        <taxon>Bacteria</taxon>
        <taxon>Pseudomonadati</taxon>
        <taxon>Pseudomonadota</taxon>
        <taxon>Betaproteobacteria</taxon>
        <taxon>Burkholderiales</taxon>
        <taxon>Burkholderiaceae</taxon>
        <taxon>Paraburkholderia</taxon>
    </lineage>
</organism>